<accession>F2BBC9</accession>
<dbReference type="Proteomes" id="UP000004105">
    <property type="component" value="Unassembled WGS sequence"/>
</dbReference>
<dbReference type="HOGENOM" id="CLU_3273169_0_0_4"/>
<comment type="caution">
    <text evidence="2">The sequence shown here is derived from an EMBL/GenBank/DDBJ whole genome shotgun (WGS) entry which is preliminary data.</text>
</comment>
<reference evidence="2 3" key="1">
    <citation type="submission" date="2011-02" db="EMBL/GenBank/DDBJ databases">
        <authorList>
            <person name="Muzny D."/>
            <person name="Qin X."/>
            <person name="Deng J."/>
            <person name="Jiang H."/>
            <person name="Liu Y."/>
            <person name="Qu J."/>
            <person name="Song X.-Z."/>
            <person name="Zhang L."/>
            <person name="Thornton R."/>
            <person name="Coyle M."/>
            <person name="Francisco L."/>
            <person name="Jackson L."/>
            <person name="Javaid M."/>
            <person name="Korchina V."/>
            <person name="Kovar C."/>
            <person name="Mata R."/>
            <person name="Mathew T."/>
            <person name="Ngo R."/>
            <person name="Nguyen L."/>
            <person name="Nguyen N."/>
            <person name="Okwuonu G."/>
            <person name="Ongeri F."/>
            <person name="Pham C."/>
            <person name="Simmons D."/>
            <person name="Wilczek-Boney K."/>
            <person name="Hale W."/>
            <person name="Jakkamsetti A."/>
            <person name="Pham P."/>
            <person name="Ruth R."/>
            <person name="San Lucas F."/>
            <person name="Warren J."/>
            <person name="Zhang J."/>
            <person name="Zhao Z."/>
            <person name="Zhou C."/>
            <person name="Zhu D."/>
            <person name="Lee S."/>
            <person name="Bess C."/>
            <person name="Blankenburg K."/>
            <person name="Forbes L."/>
            <person name="Fu Q."/>
            <person name="Gubbala S."/>
            <person name="Hirani K."/>
            <person name="Jayaseelan J.C."/>
            <person name="Lara F."/>
            <person name="Munidasa M."/>
            <person name="Palculict T."/>
            <person name="Patil S."/>
            <person name="Pu L.-L."/>
            <person name="Saada N."/>
            <person name="Tang L."/>
            <person name="Weissenberger G."/>
            <person name="Zhu Y."/>
            <person name="Hemphill L."/>
            <person name="Shang Y."/>
            <person name="Youmans B."/>
            <person name="Ayvaz T."/>
            <person name="Ross M."/>
            <person name="Santibanez J."/>
            <person name="Aqrawi P."/>
            <person name="Gross S."/>
            <person name="Joshi V."/>
            <person name="Fowler G."/>
            <person name="Nazareth L."/>
            <person name="Reid J."/>
            <person name="Worley K."/>
            <person name="Petrosino J."/>
            <person name="Highlander S."/>
            <person name="Gibbs R."/>
        </authorList>
    </citation>
    <scope>NUCLEOTIDE SEQUENCE [LARGE SCALE GENOMIC DNA]</scope>
    <source>
        <strain evidence="2 3">ATCC BAA-1200</strain>
    </source>
</reference>
<organism evidence="2 3">
    <name type="scientific">Neisseria bacilliformis ATCC BAA-1200</name>
    <dbReference type="NCBI Taxonomy" id="888742"/>
    <lineage>
        <taxon>Bacteria</taxon>
        <taxon>Pseudomonadati</taxon>
        <taxon>Pseudomonadota</taxon>
        <taxon>Betaproteobacteria</taxon>
        <taxon>Neisseriales</taxon>
        <taxon>Neisseriaceae</taxon>
        <taxon>Neisseria</taxon>
    </lineage>
</organism>
<dbReference type="AlphaFoldDB" id="F2BBC9"/>
<dbReference type="EMBL" id="AFAY01000021">
    <property type="protein sequence ID" value="EGF11228.1"/>
    <property type="molecule type" value="Genomic_DNA"/>
</dbReference>
<proteinExistence type="predicted"/>
<evidence type="ECO:0000256" key="1">
    <source>
        <dbReference type="SAM" id="MobiDB-lite"/>
    </source>
</evidence>
<sequence>MPDLQTENTSNVGCVAPPRTRQSKSSLKRKRQPEIQTGAAP</sequence>
<gene>
    <name evidence="2" type="ORF">HMPREF9123_1034</name>
</gene>
<evidence type="ECO:0000313" key="3">
    <source>
        <dbReference type="Proteomes" id="UP000004105"/>
    </source>
</evidence>
<feature type="region of interest" description="Disordered" evidence="1">
    <location>
        <begin position="1"/>
        <end position="41"/>
    </location>
</feature>
<feature type="compositionally biased region" description="Polar residues" evidence="1">
    <location>
        <begin position="1"/>
        <end position="12"/>
    </location>
</feature>
<name>F2BBC9_9NEIS</name>
<keyword evidence="3" id="KW-1185">Reference proteome</keyword>
<evidence type="ECO:0000313" key="2">
    <source>
        <dbReference type="EMBL" id="EGF11228.1"/>
    </source>
</evidence>
<protein>
    <submittedName>
        <fullName evidence="2">Uncharacterized protein</fullName>
    </submittedName>
</protein>